<feature type="transmembrane region" description="Helical" evidence="7">
    <location>
        <begin position="184"/>
        <end position="201"/>
    </location>
</feature>
<dbReference type="AlphaFoldDB" id="A0A0G0DVC1"/>
<evidence type="ECO:0000313" key="9">
    <source>
        <dbReference type="Proteomes" id="UP000034140"/>
    </source>
</evidence>
<feature type="transmembrane region" description="Helical" evidence="7">
    <location>
        <begin position="159"/>
        <end position="178"/>
    </location>
</feature>
<sequence length="430" mass="48850">MEIKEIFNQLKRKIYENKNTSLMLGGRLIAQAVPILLTPLFTRIYSPEEFGYFGAYVTIVSIIAMLSNGRYCLAIMLPKEQSKAQRLVWISILLTSISTIIFALILLFAGMPLFSALNISTLNNYILTLVLSVLFIGVYEAIFYYFLREKRYKEIATNIIIQAGFLVLARLGAGFFKYTEGGLMYSYLVSYLVGTFLFLIMSRKDIAVFAKEKFEESIFKFMSMYSKFPKYSLFADLLKNFTFLSPNLFLNKAFGAVSAGYYALSDKILGSPVWFLTSSFGDVLKQEASEQFRETGSCVKVVRQTSKALFLIGIIPFALLFIFAPMVVPFVFGAQWEPAGRYIRIFTLMYFARFVVDPITDVLYVIEKQSVKIWFELMKLVALVIGFVIGFIARDAYLGFLAWSSITSVVYVICFFISYRLSKGANVAIV</sequence>
<evidence type="ECO:0000256" key="1">
    <source>
        <dbReference type="ARBA" id="ARBA00004651"/>
    </source>
</evidence>
<protein>
    <submittedName>
        <fullName evidence="8">O-antigen translocase</fullName>
    </submittedName>
</protein>
<dbReference type="GO" id="GO:0005886">
    <property type="term" value="C:plasma membrane"/>
    <property type="evidence" value="ECO:0007669"/>
    <property type="project" value="UniProtKB-SubCell"/>
</dbReference>
<feature type="transmembrane region" description="Helical" evidence="7">
    <location>
        <begin position="125"/>
        <end position="147"/>
    </location>
</feature>
<feature type="transmembrane region" description="Helical" evidence="7">
    <location>
        <begin position="53"/>
        <end position="75"/>
    </location>
</feature>
<proteinExistence type="inferred from homology"/>
<dbReference type="PANTHER" id="PTHR30250">
    <property type="entry name" value="PST FAMILY PREDICTED COLANIC ACID TRANSPORTER"/>
    <property type="match status" value="1"/>
</dbReference>
<feature type="transmembrane region" description="Helical" evidence="7">
    <location>
        <begin position="87"/>
        <end position="113"/>
    </location>
</feature>
<feature type="transmembrane region" description="Helical" evidence="7">
    <location>
        <begin position="21"/>
        <end position="41"/>
    </location>
</feature>
<feature type="transmembrane region" description="Helical" evidence="7">
    <location>
        <begin position="342"/>
        <end position="366"/>
    </location>
</feature>
<keyword evidence="6 7" id="KW-0472">Membrane</keyword>
<reference evidence="8 9" key="1">
    <citation type="journal article" date="2015" name="Nature">
        <title>rRNA introns, odd ribosomes, and small enigmatic genomes across a large radiation of phyla.</title>
        <authorList>
            <person name="Brown C.T."/>
            <person name="Hug L.A."/>
            <person name="Thomas B.C."/>
            <person name="Sharon I."/>
            <person name="Castelle C.J."/>
            <person name="Singh A."/>
            <person name="Wilkins M.J."/>
            <person name="Williams K.H."/>
            <person name="Banfield J.F."/>
        </authorList>
    </citation>
    <scope>NUCLEOTIDE SEQUENCE [LARGE SCALE GENOMIC DNA]</scope>
</reference>
<evidence type="ECO:0000256" key="2">
    <source>
        <dbReference type="ARBA" id="ARBA00007430"/>
    </source>
</evidence>
<evidence type="ECO:0000256" key="7">
    <source>
        <dbReference type="SAM" id="Phobius"/>
    </source>
</evidence>
<dbReference type="Proteomes" id="UP000034140">
    <property type="component" value="Unassembled WGS sequence"/>
</dbReference>
<keyword evidence="3" id="KW-1003">Cell membrane</keyword>
<feature type="transmembrane region" description="Helical" evidence="7">
    <location>
        <begin position="373"/>
        <end position="394"/>
    </location>
</feature>
<feature type="transmembrane region" description="Helical" evidence="7">
    <location>
        <begin position="309"/>
        <end position="336"/>
    </location>
</feature>
<gene>
    <name evidence="8" type="ORF">UR96_C0003G0047</name>
</gene>
<dbReference type="Pfam" id="PF13440">
    <property type="entry name" value="Polysacc_synt_3"/>
    <property type="match status" value="1"/>
</dbReference>
<evidence type="ECO:0000313" key="8">
    <source>
        <dbReference type="EMBL" id="KKP92921.1"/>
    </source>
</evidence>
<dbReference type="PANTHER" id="PTHR30250:SF10">
    <property type="entry name" value="LIPOPOLYSACCHARIDE BIOSYNTHESIS PROTEIN WZXC"/>
    <property type="match status" value="1"/>
</dbReference>
<keyword evidence="4 7" id="KW-0812">Transmembrane</keyword>
<comment type="similarity">
    <text evidence="2">Belongs to the polysaccharide synthase family.</text>
</comment>
<comment type="caution">
    <text evidence="8">The sequence shown here is derived from an EMBL/GenBank/DDBJ whole genome shotgun (WGS) entry which is preliminary data.</text>
</comment>
<keyword evidence="5 7" id="KW-1133">Transmembrane helix</keyword>
<organism evidence="8 9">
    <name type="scientific">candidate division WS6 bacterium GW2011_GWC1_36_11</name>
    <dbReference type="NCBI Taxonomy" id="1619090"/>
    <lineage>
        <taxon>Bacteria</taxon>
        <taxon>Candidatus Dojkabacteria</taxon>
    </lineage>
</organism>
<evidence type="ECO:0000256" key="3">
    <source>
        <dbReference type="ARBA" id="ARBA00022475"/>
    </source>
</evidence>
<evidence type="ECO:0000256" key="5">
    <source>
        <dbReference type="ARBA" id="ARBA00022989"/>
    </source>
</evidence>
<dbReference type="EMBL" id="LBRE01000003">
    <property type="protein sequence ID" value="KKP92921.1"/>
    <property type="molecule type" value="Genomic_DNA"/>
</dbReference>
<comment type="subcellular location">
    <subcellularLocation>
        <location evidence="1">Cell membrane</location>
        <topology evidence="1">Multi-pass membrane protein</topology>
    </subcellularLocation>
</comment>
<accession>A0A0G0DVC1</accession>
<evidence type="ECO:0000256" key="6">
    <source>
        <dbReference type="ARBA" id="ARBA00023136"/>
    </source>
</evidence>
<feature type="transmembrane region" description="Helical" evidence="7">
    <location>
        <begin position="400"/>
        <end position="419"/>
    </location>
</feature>
<evidence type="ECO:0000256" key="4">
    <source>
        <dbReference type="ARBA" id="ARBA00022692"/>
    </source>
</evidence>
<dbReference type="InterPro" id="IPR050833">
    <property type="entry name" value="Poly_Biosynth_Transport"/>
</dbReference>
<name>A0A0G0DVC1_9BACT</name>